<reference evidence="4 5" key="1">
    <citation type="submission" date="2016-05" db="EMBL/GenBank/DDBJ databases">
        <title>A degradative enzymes factory behind the ericoid mycorrhizal symbiosis.</title>
        <authorList>
            <consortium name="DOE Joint Genome Institute"/>
            <person name="Martino E."/>
            <person name="Morin E."/>
            <person name="Grelet G."/>
            <person name="Kuo A."/>
            <person name="Kohler A."/>
            <person name="Daghino S."/>
            <person name="Barry K."/>
            <person name="Choi C."/>
            <person name="Cichocki N."/>
            <person name="Clum A."/>
            <person name="Copeland A."/>
            <person name="Hainaut M."/>
            <person name="Haridas S."/>
            <person name="Labutti K."/>
            <person name="Lindquist E."/>
            <person name="Lipzen A."/>
            <person name="Khouja H.-R."/>
            <person name="Murat C."/>
            <person name="Ohm R."/>
            <person name="Olson A."/>
            <person name="Spatafora J."/>
            <person name="Veneault-Fourrey C."/>
            <person name="Henrissat B."/>
            <person name="Grigoriev I."/>
            <person name="Martin F."/>
            <person name="Perotto S."/>
        </authorList>
    </citation>
    <scope>NUCLEOTIDE SEQUENCE [LARGE SCALE GENOMIC DNA]</scope>
    <source>
        <strain evidence="4 5">UAMH 7357</strain>
    </source>
</reference>
<dbReference type="OrthoDB" id="10047078at2759"/>
<gene>
    <name evidence="4" type="ORF">NA56DRAFT_636254</name>
</gene>
<evidence type="ECO:0000256" key="3">
    <source>
        <dbReference type="RuleBase" id="RU362118"/>
    </source>
</evidence>
<dbReference type="InterPro" id="IPR051750">
    <property type="entry name" value="Trans-sulfuration_enzymes"/>
</dbReference>
<dbReference type="Pfam" id="PF01053">
    <property type="entry name" value="Cys_Met_Meta_PP"/>
    <property type="match status" value="1"/>
</dbReference>
<accession>A0A2J6PK62</accession>
<dbReference type="GO" id="GO:0003962">
    <property type="term" value="F:cystathionine gamma-synthase activity"/>
    <property type="evidence" value="ECO:0007669"/>
    <property type="project" value="TreeGrafter"/>
</dbReference>
<dbReference type="GO" id="GO:0030170">
    <property type="term" value="F:pyridoxal phosphate binding"/>
    <property type="evidence" value="ECO:0007669"/>
    <property type="project" value="InterPro"/>
</dbReference>
<keyword evidence="2 3" id="KW-0663">Pyridoxal phosphate</keyword>
<dbReference type="InterPro" id="IPR000277">
    <property type="entry name" value="Cys/Met-Metab_PyrdxlP-dep_enz"/>
</dbReference>
<dbReference type="GO" id="GO:0019346">
    <property type="term" value="P:transsulfuration"/>
    <property type="evidence" value="ECO:0007669"/>
    <property type="project" value="InterPro"/>
</dbReference>
<organism evidence="4 5">
    <name type="scientific">Hyaloscypha hepaticicola</name>
    <dbReference type="NCBI Taxonomy" id="2082293"/>
    <lineage>
        <taxon>Eukaryota</taxon>
        <taxon>Fungi</taxon>
        <taxon>Dikarya</taxon>
        <taxon>Ascomycota</taxon>
        <taxon>Pezizomycotina</taxon>
        <taxon>Leotiomycetes</taxon>
        <taxon>Helotiales</taxon>
        <taxon>Hyaloscyphaceae</taxon>
        <taxon>Hyaloscypha</taxon>
    </lineage>
</organism>
<dbReference type="PANTHER" id="PTHR42699:SF1">
    <property type="entry name" value="CYSTATHIONINE GAMMA-SYNTHASE-RELATED"/>
    <property type="match status" value="1"/>
</dbReference>
<name>A0A2J6PK62_9HELO</name>
<evidence type="ECO:0000313" key="5">
    <source>
        <dbReference type="Proteomes" id="UP000235672"/>
    </source>
</evidence>
<dbReference type="SUPFAM" id="SSF53383">
    <property type="entry name" value="PLP-dependent transferases"/>
    <property type="match status" value="1"/>
</dbReference>
<dbReference type="Proteomes" id="UP000235672">
    <property type="component" value="Unassembled WGS sequence"/>
</dbReference>
<dbReference type="Gene3D" id="3.40.640.10">
    <property type="entry name" value="Type I PLP-dependent aspartate aminotransferase-like (Major domain)"/>
    <property type="match status" value="1"/>
</dbReference>
<evidence type="ECO:0000256" key="1">
    <source>
        <dbReference type="ARBA" id="ARBA00001933"/>
    </source>
</evidence>
<dbReference type="InterPro" id="IPR015421">
    <property type="entry name" value="PyrdxlP-dep_Trfase_major"/>
</dbReference>
<dbReference type="Gene3D" id="3.90.1150.10">
    <property type="entry name" value="Aspartate Aminotransferase, domain 1"/>
    <property type="match status" value="1"/>
</dbReference>
<dbReference type="EMBL" id="KZ613522">
    <property type="protein sequence ID" value="PMD14431.1"/>
    <property type="molecule type" value="Genomic_DNA"/>
</dbReference>
<dbReference type="STRING" id="1745343.A0A2J6PK62"/>
<evidence type="ECO:0000313" key="4">
    <source>
        <dbReference type="EMBL" id="PMD14431.1"/>
    </source>
</evidence>
<protein>
    <submittedName>
        <fullName evidence="4">Cystathionine gamma-synthase, converts cysteine into cystathionine</fullName>
    </submittedName>
</protein>
<comment type="similarity">
    <text evidence="3">Belongs to the trans-sulfuration enzymes family.</text>
</comment>
<comment type="cofactor">
    <cofactor evidence="1 3">
        <name>pyridoxal 5'-phosphate</name>
        <dbReference type="ChEBI" id="CHEBI:597326"/>
    </cofactor>
</comment>
<dbReference type="AlphaFoldDB" id="A0A2J6PK62"/>
<sequence>MAAEIQTPAFTALPPAPRHAITIHIPLWSNLVKFMNKEPELIAQFKSMYPRIIPHKDVKELMGKIIEVAKTEGKACLPFSAPESVTECIKFATSAARLEKALSPDELETRIFDIKGLVRLYVIFFPAQKLPVVWPFWQLAGVGISSRLAEDCVKNIEVLREVRESYPEPKIEESKAQSVLRERIAGLMERAPASPSRKAKVSPGDVYLFQTGMSSIYSVHQYLLSAYNAKSVLFGYAFHSTPHVLDGFGPGFKFLGIGSPEELIELETYLKEEAKAGSKIQAVYTEFPSNPNLSTPDLTQLRKLADRYEFVLIVDDTIGSFCNIDVLGAADIVLTSLTKSFSGYADVMAASAILNPSSSRYSELKALFGKLYNNQFYNGDAEALEKNSRDYMARSAVLNNNALKLVEYLQVLAEDPNSSVKKVYYPTTLPSRSSYEACMRQPTADFTPGYGSLFSFEFDTIETTMAFYDTLNLHKGPHLGAHLTLVLPYVTGLYGKELDKVAQYGLDERQIRVAVGLEETDVLLEEFSRALKAADLLKTKN</sequence>
<dbReference type="InterPro" id="IPR015424">
    <property type="entry name" value="PyrdxlP-dep_Trfase"/>
</dbReference>
<proteinExistence type="inferred from homology"/>
<keyword evidence="5" id="KW-1185">Reference proteome</keyword>
<evidence type="ECO:0000256" key="2">
    <source>
        <dbReference type="ARBA" id="ARBA00022898"/>
    </source>
</evidence>
<dbReference type="InterPro" id="IPR015422">
    <property type="entry name" value="PyrdxlP-dep_Trfase_small"/>
</dbReference>
<dbReference type="PANTHER" id="PTHR42699">
    <property type="match status" value="1"/>
</dbReference>